<dbReference type="InterPro" id="IPR009056">
    <property type="entry name" value="Cyt_c-like_dom"/>
</dbReference>
<accession>I7Z9A7</accession>
<name>I7Z9A7_9GAMM</name>
<organism evidence="8 9">
    <name type="scientific">Hydrocarboniphaga effusa AP103</name>
    <dbReference type="NCBI Taxonomy" id="1172194"/>
    <lineage>
        <taxon>Bacteria</taxon>
        <taxon>Pseudomonadati</taxon>
        <taxon>Pseudomonadota</taxon>
        <taxon>Gammaproteobacteria</taxon>
        <taxon>Nevskiales</taxon>
        <taxon>Nevskiaceae</taxon>
        <taxon>Hydrocarboniphaga</taxon>
    </lineage>
</organism>
<feature type="chain" id="PRO_5003713051" description="Cytochrome c domain-containing protein" evidence="6">
    <location>
        <begin position="33"/>
        <end position="189"/>
    </location>
</feature>
<dbReference type="Proteomes" id="UP000003704">
    <property type="component" value="Unassembled WGS sequence"/>
</dbReference>
<evidence type="ECO:0000256" key="1">
    <source>
        <dbReference type="ARBA" id="ARBA00022617"/>
    </source>
</evidence>
<dbReference type="EMBL" id="AKGD01000003">
    <property type="protein sequence ID" value="EIT68257.1"/>
    <property type="molecule type" value="Genomic_DNA"/>
</dbReference>
<dbReference type="GO" id="GO:0046872">
    <property type="term" value="F:metal ion binding"/>
    <property type="evidence" value="ECO:0007669"/>
    <property type="project" value="UniProtKB-KW"/>
</dbReference>
<reference evidence="8 9" key="1">
    <citation type="journal article" date="2012" name="J. Bacteriol.">
        <title>Genome Sequence of n-Alkane-Degrading Hydrocarboniphaga effusa Strain AP103T (ATCC BAA-332T).</title>
        <authorList>
            <person name="Chang H.K."/>
            <person name="Zylstra G.J."/>
            <person name="Chae J.C."/>
        </authorList>
    </citation>
    <scope>NUCLEOTIDE SEQUENCE [LARGE SCALE GENOMIC DNA]</scope>
    <source>
        <strain evidence="8 9">AP103</strain>
    </source>
</reference>
<dbReference type="PATRIC" id="fig|1172194.4.peg.3349"/>
<dbReference type="InterPro" id="IPR036909">
    <property type="entry name" value="Cyt_c-like_dom_sf"/>
</dbReference>
<sequence length="189" mass="19919">MRSNTVFGSTTFKLVSASLALLTSAFSFHVLADGDGAAAAPAEASAAPASAAAEKPLDTVKATPKGKLKNPYQDTDKEIVEQGRKLYMRTSCNGCHGGTGGGGMCPPLSNETWVYGGDDDTLFRLISEGTDALQKDGYARKGRENVVGPMPPHGAIVKSSDDLWKIITFIRSNYRGSEAKKYGDAPATN</sequence>
<keyword evidence="9" id="KW-1185">Reference proteome</keyword>
<dbReference type="GO" id="GO:0009055">
    <property type="term" value="F:electron transfer activity"/>
    <property type="evidence" value="ECO:0007669"/>
    <property type="project" value="InterPro"/>
</dbReference>
<dbReference type="SUPFAM" id="SSF46626">
    <property type="entry name" value="Cytochrome c"/>
    <property type="match status" value="1"/>
</dbReference>
<dbReference type="OrthoDB" id="9811281at2"/>
<feature type="region of interest" description="Disordered" evidence="5">
    <location>
        <begin position="47"/>
        <end position="71"/>
    </location>
</feature>
<evidence type="ECO:0000313" key="8">
    <source>
        <dbReference type="EMBL" id="EIT68257.1"/>
    </source>
</evidence>
<evidence type="ECO:0000256" key="4">
    <source>
        <dbReference type="PROSITE-ProRule" id="PRU00433"/>
    </source>
</evidence>
<evidence type="ECO:0000256" key="5">
    <source>
        <dbReference type="SAM" id="MobiDB-lite"/>
    </source>
</evidence>
<dbReference type="AlphaFoldDB" id="I7Z9A7"/>
<feature type="domain" description="Cytochrome c" evidence="7">
    <location>
        <begin position="78"/>
        <end position="174"/>
    </location>
</feature>
<keyword evidence="6" id="KW-0732">Signal</keyword>
<dbReference type="RefSeq" id="WP_007186391.1">
    <property type="nucleotide sequence ID" value="NZ_AKGD01000003.1"/>
</dbReference>
<gene>
    <name evidence="8" type="ORF">WQQ_34520</name>
</gene>
<evidence type="ECO:0000256" key="2">
    <source>
        <dbReference type="ARBA" id="ARBA00022723"/>
    </source>
</evidence>
<dbReference type="Pfam" id="PF13442">
    <property type="entry name" value="Cytochrome_CBB3"/>
    <property type="match status" value="1"/>
</dbReference>
<evidence type="ECO:0000259" key="7">
    <source>
        <dbReference type="PROSITE" id="PS51007"/>
    </source>
</evidence>
<keyword evidence="1 4" id="KW-0349">Heme</keyword>
<evidence type="ECO:0000256" key="3">
    <source>
        <dbReference type="ARBA" id="ARBA00023004"/>
    </source>
</evidence>
<evidence type="ECO:0000313" key="9">
    <source>
        <dbReference type="Proteomes" id="UP000003704"/>
    </source>
</evidence>
<evidence type="ECO:0000256" key="6">
    <source>
        <dbReference type="SAM" id="SignalP"/>
    </source>
</evidence>
<protein>
    <recommendedName>
        <fullName evidence="7">Cytochrome c domain-containing protein</fullName>
    </recommendedName>
</protein>
<proteinExistence type="predicted"/>
<dbReference type="PROSITE" id="PS51007">
    <property type="entry name" value="CYTC"/>
    <property type="match status" value="1"/>
</dbReference>
<feature type="signal peptide" evidence="6">
    <location>
        <begin position="1"/>
        <end position="32"/>
    </location>
</feature>
<dbReference type="Gene3D" id="1.10.760.10">
    <property type="entry name" value="Cytochrome c-like domain"/>
    <property type="match status" value="1"/>
</dbReference>
<keyword evidence="3 4" id="KW-0408">Iron</keyword>
<dbReference type="STRING" id="1172194.WQQ_34520"/>
<dbReference type="GO" id="GO:0020037">
    <property type="term" value="F:heme binding"/>
    <property type="evidence" value="ECO:0007669"/>
    <property type="project" value="InterPro"/>
</dbReference>
<comment type="caution">
    <text evidence="8">The sequence shown here is derived from an EMBL/GenBank/DDBJ whole genome shotgun (WGS) entry which is preliminary data.</text>
</comment>
<keyword evidence="2 4" id="KW-0479">Metal-binding</keyword>